<protein>
    <submittedName>
        <fullName evidence="1">Uncharacterized protein</fullName>
    </submittedName>
</protein>
<accession>A0A382T0J8</accession>
<gene>
    <name evidence="1" type="ORF">METZ01_LOCUS368357</name>
</gene>
<sequence>MKKTRKLLLDGLKGLFSYIYNALAS</sequence>
<organism evidence="1">
    <name type="scientific">marine metagenome</name>
    <dbReference type="NCBI Taxonomy" id="408172"/>
    <lineage>
        <taxon>unclassified sequences</taxon>
        <taxon>metagenomes</taxon>
        <taxon>ecological metagenomes</taxon>
    </lineage>
</organism>
<proteinExistence type="predicted"/>
<dbReference type="AlphaFoldDB" id="A0A382T0J8"/>
<reference evidence="1" key="1">
    <citation type="submission" date="2018-05" db="EMBL/GenBank/DDBJ databases">
        <authorList>
            <person name="Lanie J.A."/>
            <person name="Ng W.-L."/>
            <person name="Kazmierczak K.M."/>
            <person name="Andrzejewski T.M."/>
            <person name="Davidsen T.M."/>
            <person name="Wayne K.J."/>
            <person name="Tettelin H."/>
            <person name="Glass J.I."/>
            <person name="Rusch D."/>
            <person name="Podicherti R."/>
            <person name="Tsui H.-C.T."/>
            <person name="Winkler M.E."/>
        </authorList>
    </citation>
    <scope>NUCLEOTIDE SEQUENCE</scope>
</reference>
<name>A0A382T0J8_9ZZZZ</name>
<dbReference type="EMBL" id="UINC01132904">
    <property type="protein sequence ID" value="SVD15503.1"/>
    <property type="molecule type" value="Genomic_DNA"/>
</dbReference>
<evidence type="ECO:0000313" key="1">
    <source>
        <dbReference type="EMBL" id="SVD15503.1"/>
    </source>
</evidence>